<proteinExistence type="predicted"/>
<evidence type="ECO:0000313" key="2">
    <source>
        <dbReference type="EMBL" id="KNZ57290.1"/>
    </source>
</evidence>
<reference evidence="2 3" key="1">
    <citation type="submission" date="2015-08" db="EMBL/GenBank/DDBJ databases">
        <title>Next Generation Sequencing and Analysis of the Genome of Puccinia sorghi L Schw, the Causal Agent of Maize Common Rust.</title>
        <authorList>
            <person name="Rochi L."/>
            <person name="Burguener G."/>
            <person name="Darino M."/>
            <person name="Turjanski A."/>
            <person name="Kreff E."/>
            <person name="Dieguez M.J."/>
            <person name="Sacco F."/>
        </authorList>
    </citation>
    <scope>NUCLEOTIDE SEQUENCE [LARGE SCALE GENOMIC DNA]</scope>
    <source>
        <strain evidence="2 3">RO10H11247</strain>
    </source>
</reference>
<keyword evidence="1" id="KW-1133">Transmembrane helix</keyword>
<dbReference type="Proteomes" id="UP000037035">
    <property type="component" value="Unassembled WGS sequence"/>
</dbReference>
<protein>
    <submittedName>
        <fullName evidence="2">Uncharacterized protein</fullName>
    </submittedName>
</protein>
<name>A0A0L6VAX3_9BASI</name>
<evidence type="ECO:0000256" key="1">
    <source>
        <dbReference type="SAM" id="Phobius"/>
    </source>
</evidence>
<keyword evidence="1" id="KW-0472">Membrane</keyword>
<keyword evidence="1" id="KW-0812">Transmembrane</keyword>
<gene>
    <name evidence="2" type="ORF">VP01_2192g2</name>
</gene>
<dbReference type="AlphaFoldDB" id="A0A0L6VAX3"/>
<organism evidence="2 3">
    <name type="scientific">Puccinia sorghi</name>
    <dbReference type="NCBI Taxonomy" id="27349"/>
    <lineage>
        <taxon>Eukaryota</taxon>
        <taxon>Fungi</taxon>
        <taxon>Dikarya</taxon>
        <taxon>Basidiomycota</taxon>
        <taxon>Pucciniomycotina</taxon>
        <taxon>Pucciniomycetes</taxon>
        <taxon>Pucciniales</taxon>
        <taxon>Pucciniaceae</taxon>
        <taxon>Puccinia</taxon>
    </lineage>
</organism>
<evidence type="ECO:0000313" key="3">
    <source>
        <dbReference type="Proteomes" id="UP000037035"/>
    </source>
</evidence>
<keyword evidence="3" id="KW-1185">Reference proteome</keyword>
<comment type="caution">
    <text evidence="2">The sequence shown here is derived from an EMBL/GenBank/DDBJ whole genome shotgun (WGS) entry which is preliminary data.</text>
</comment>
<accession>A0A0L6VAX3</accession>
<sequence>MALARQVPKIVPWCTLQMKYLIHKMVPRLLEYIIQVLIGIPFSLMVGDILLVKIYNRLYETLFENARLIFPISITRTEQHFIMKPIRLPSKFFYPLGQILQANPETDNPSNLNLSGQKLKFEMWNLAKNIQASDSIAFGEKGRKLLLFILNLQAVVKFLNFFNRSSPKNQLNIFPSKTVVFSESQFIEIFSALCMKIWQKLLSATLLLCIKVQENEYKAGDNTFKSKYLIYILGRAAGKHLIRNKGRIKWGSLRYLPSILVMCKIVGEYAEAFRGKEGLLVYSRVIHLVYFNSFYFPMKSCCIDYCNSTVYFSDSFLTKFKIFTNLACTVEKSFCQAFNENKPFSNKKIEGKREKKSTMGSVESGEE</sequence>
<dbReference type="VEuPathDB" id="FungiDB:VP01_2192g2"/>
<feature type="transmembrane region" description="Helical" evidence="1">
    <location>
        <begin position="32"/>
        <end position="52"/>
    </location>
</feature>
<dbReference type="EMBL" id="LAVV01007050">
    <property type="protein sequence ID" value="KNZ57290.1"/>
    <property type="molecule type" value="Genomic_DNA"/>
</dbReference>